<evidence type="ECO:0000256" key="1">
    <source>
        <dbReference type="ARBA" id="ARBA00004141"/>
    </source>
</evidence>
<evidence type="ECO:0008006" key="8">
    <source>
        <dbReference type="Google" id="ProtNLM"/>
    </source>
</evidence>
<dbReference type="Pfam" id="PF00335">
    <property type="entry name" value="Tetraspanin"/>
    <property type="match status" value="1"/>
</dbReference>
<feature type="transmembrane region" description="Helical" evidence="5">
    <location>
        <begin position="51"/>
        <end position="73"/>
    </location>
</feature>
<keyword evidence="2 5" id="KW-0812">Transmembrane</keyword>
<evidence type="ECO:0000256" key="5">
    <source>
        <dbReference type="SAM" id="Phobius"/>
    </source>
</evidence>
<feature type="transmembrane region" description="Helical" evidence="5">
    <location>
        <begin position="80"/>
        <end position="103"/>
    </location>
</feature>
<dbReference type="AlphaFoldDB" id="A0A6U2H396"/>
<dbReference type="EMBL" id="HBFX01038344">
    <property type="protein sequence ID" value="CAD8972069.1"/>
    <property type="molecule type" value="Transcribed_RNA"/>
</dbReference>
<keyword evidence="4 5" id="KW-0472">Membrane</keyword>
<comment type="subcellular location">
    <subcellularLocation>
        <location evidence="1">Membrane</location>
        <topology evidence="1">Multi-pass membrane protein</topology>
    </subcellularLocation>
</comment>
<evidence type="ECO:0000256" key="3">
    <source>
        <dbReference type="ARBA" id="ARBA00022989"/>
    </source>
</evidence>
<feature type="transmembrane region" description="Helical" evidence="5">
    <location>
        <begin position="12"/>
        <end position="35"/>
    </location>
</feature>
<sequence length="233" mass="25765">MGVIRSSCRCAAEFFSTILLVCAFALMGFGGFFLYKWRSDPVTEPLPPPNYVYLVLGFGAALAFANVLSLCGACCRTRCCLGMSVCLSFILLIAQLALVIVIFVDPSAIDQQVCPADDASCLEKLYPLFKDPAQHAGILLSVVCTVQIMAMCSVHCLKDMEGMKQRRDEEEGEAIDRPLREEDWQERQAEIERKAQRKLELHKQALSATAKQALERRERLLNKGGSPRGSVAV</sequence>
<organism evidence="6">
    <name type="scientific">Hemiselmis andersenii</name>
    <name type="common">Cryptophyte alga</name>
    <dbReference type="NCBI Taxonomy" id="464988"/>
    <lineage>
        <taxon>Eukaryota</taxon>
        <taxon>Cryptophyceae</taxon>
        <taxon>Cryptomonadales</taxon>
        <taxon>Hemiselmidaceae</taxon>
        <taxon>Hemiselmis</taxon>
    </lineage>
</organism>
<keyword evidence="3 5" id="KW-1133">Transmembrane helix</keyword>
<protein>
    <recommendedName>
        <fullName evidence="8">Tetraspanin</fullName>
    </recommendedName>
</protein>
<proteinExistence type="predicted"/>
<accession>A0A6U2H396</accession>
<evidence type="ECO:0000256" key="4">
    <source>
        <dbReference type="ARBA" id="ARBA00023136"/>
    </source>
</evidence>
<evidence type="ECO:0000313" key="6">
    <source>
        <dbReference type="EMBL" id="CAD8753853.1"/>
    </source>
</evidence>
<reference evidence="6" key="1">
    <citation type="submission" date="2021-01" db="EMBL/GenBank/DDBJ databases">
        <authorList>
            <person name="Corre E."/>
            <person name="Pelletier E."/>
            <person name="Niang G."/>
            <person name="Scheremetjew M."/>
            <person name="Finn R."/>
            <person name="Kale V."/>
            <person name="Holt S."/>
            <person name="Cochrane G."/>
            <person name="Meng A."/>
            <person name="Brown T."/>
            <person name="Cohen L."/>
        </authorList>
    </citation>
    <scope>NUCLEOTIDE SEQUENCE</scope>
    <source>
        <strain evidence="6">CCMP441</strain>
        <strain evidence="7">CCMP644</strain>
    </source>
</reference>
<dbReference type="GO" id="GO:0016020">
    <property type="term" value="C:membrane"/>
    <property type="evidence" value="ECO:0007669"/>
    <property type="project" value="UniProtKB-SubCell"/>
</dbReference>
<gene>
    <name evidence="7" type="ORF">HAND00432_LOCUS23070</name>
    <name evidence="6" type="ORF">HAND1043_LOCUS20360</name>
</gene>
<evidence type="ECO:0000256" key="2">
    <source>
        <dbReference type="ARBA" id="ARBA00022692"/>
    </source>
</evidence>
<dbReference type="InterPro" id="IPR018499">
    <property type="entry name" value="Tetraspanin/Peripherin"/>
</dbReference>
<dbReference type="EMBL" id="HBFK01033562">
    <property type="protein sequence ID" value="CAD8753853.1"/>
    <property type="molecule type" value="Transcribed_RNA"/>
</dbReference>
<evidence type="ECO:0000313" key="7">
    <source>
        <dbReference type="EMBL" id="CAD8972069.1"/>
    </source>
</evidence>
<feature type="transmembrane region" description="Helical" evidence="5">
    <location>
        <begin position="136"/>
        <end position="157"/>
    </location>
</feature>
<name>A0A6U2H396_HEMAN</name>